<keyword evidence="3" id="KW-0997">Cell inner membrane</keyword>
<evidence type="ECO:0000313" key="10">
    <source>
        <dbReference type="Proteomes" id="UP000250222"/>
    </source>
</evidence>
<feature type="transmembrane region" description="Helical" evidence="7">
    <location>
        <begin position="244"/>
        <end position="263"/>
    </location>
</feature>
<evidence type="ECO:0000256" key="7">
    <source>
        <dbReference type="SAM" id="Phobius"/>
    </source>
</evidence>
<feature type="transmembrane region" description="Helical" evidence="7">
    <location>
        <begin position="360"/>
        <end position="383"/>
    </location>
</feature>
<dbReference type="OrthoDB" id="9777699at2"/>
<evidence type="ECO:0000256" key="4">
    <source>
        <dbReference type="ARBA" id="ARBA00022692"/>
    </source>
</evidence>
<protein>
    <submittedName>
        <fullName evidence="9">TRAP transporter, DctM subunit</fullName>
    </submittedName>
</protein>
<name>A0A2Y9C7P9_9MICO</name>
<feature type="transmembrane region" description="Helical" evidence="7">
    <location>
        <begin position="337"/>
        <end position="354"/>
    </location>
</feature>
<evidence type="ECO:0000256" key="3">
    <source>
        <dbReference type="ARBA" id="ARBA00022519"/>
    </source>
</evidence>
<dbReference type="Pfam" id="PF06808">
    <property type="entry name" value="DctM"/>
    <property type="match status" value="1"/>
</dbReference>
<dbReference type="InterPro" id="IPR010656">
    <property type="entry name" value="DctM"/>
</dbReference>
<evidence type="ECO:0000256" key="5">
    <source>
        <dbReference type="ARBA" id="ARBA00022989"/>
    </source>
</evidence>
<keyword evidence="10" id="KW-1185">Reference proteome</keyword>
<dbReference type="Proteomes" id="UP000250222">
    <property type="component" value="Unassembled WGS sequence"/>
</dbReference>
<feature type="transmembrane region" description="Helical" evidence="7">
    <location>
        <begin position="6"/>
        <end position="37"/>
    </location>
</feature>
<feature type="transmembrane region" description="Helical" evidence="7">
    <location>
        <begin position="137"/>
        <end position="158"/>
    </location>
</feature>
<keyword evidence="2" id="KW-1003">Cell membrane</keyword>
<evidence type="ECO:0000313" key="9">
    <source>
        <dbReference type="EMBL" id="SSA46353.1"/>
    </source>
</evidence>
<feature type="transmembrane region" description="Helical" evidence="7">
    <location>
        <begin position="275"/>
        <end position="301"/>
    </location>
</feature>
<evidence type="ECO:0000256" key="1">
    <source>
        <dbReference type="ARBA" id="ARBA00004429"/>
    </source>
</evidence>
<dbReference type="RefSeq" id="WP_110853595.1">
    <property type="nucleotide sequence ID" value="NZ_QKLZ01000016.1"/>
</dbReference>
<accession>A0A2Y9C7P9</accession>
<reference evidence="9 10" key="1">
    <citation type="submission" date="2016-10" db="EMBL/GenBank/DDBJ databases">
        <authorList>
            <person name="Cai Z."/>
        </authorList>
    </citation>
    <scope>NUCLEOTIDE SEQUENCE [LARGE SCALE GENOMIC DNA]</scope>
    <source>
        <strain evidence="9 10">CGMCC 1.10826</strain>
    </source>
</reference>
<dbReference type="GO" id="GO:0005886">
    <property type="term" value="C:plasma membrane"/>
    <property type="evidence" value="ECO:0007669"/>
    <property type="project" value="UniProtKB-SubCell"/>
</dbReference>
<keyword evidence="5 7" id="KW-1133">Transmembrane helix</keyword>
<feature type="transmembrane region" description="Helical" evidence="7">
    <location>
        <begin position="58"/>
        <end position="76"/>
    </location>
</feature>
<evidence type="ECO:0000256" key="6">
    <source>
        <dbReference type="ARBA" id="ARBA00023136"/>
    </source>
</evidence>
<feature type="transmembrane region" description="Helical" evidence="7">
    <location>
        <begin position="313"/>
        <end position="332"/>
    </location>
</feature>
<proteinExistence type="predicted"/>
<feature type="transmembrane region" description="Helical" evidence="7">
    <location>
        <begin position="395"/>
        <end position="422"/>
    </location>
</feature>
<feature type="transmembrane region" description="Helical" evidence="7">
    <location>
        <begin position="170"/>
        <end position="196"/>
    </location>
</feature>
<dbReference type="PANTHER" id="PTHR33362:SF2">
    <property type="entry name" value="TRAP TRANSPORTER LARGE PERMEASE PROTEIN"/>
    <property type="match status" value="1"/>
</dbReference>
<feature type="transmembrane region" description="Helical" evidence="7">
    <location>
        <begin position="217"/>
        <end position="238"/>
    </location>
</feature>
<organism evidence="9 10">
    <name type="scientific">Georgenia satyanarayanai</name>
    <dbReference type="NCBI Taxonomy" id="860221"/>
    <lineage>
        <taxon>Bacteria</taxon>
        <taxon>Bacillati</taxon>
        <taxon>Actinomycetota</taxon>
        <taxon>Actinomycetes</taxon>
        <taxon>Micrococcales</taxon>
        <taxon>Bogoriellaceae</taxon>
        <taxon>Georgenia</taxon>
    </lineage>
</organism>
<evidence type="ECO:0000259" key="8">
    <source>
        <dbReference type="Pfam" id="PF06808"/>
    </source>
</evidence>
<dbReference type="AlphaFoldDB" id="A0A2Y9C7P9"/>
<gene>
    <name evidence="9" type="ORF">SAMN05216184_11651</name>
</gene>
<feature type="transmembrane region" description="Helical" evidence="7">
    <location>
        <begin position="82"/>
        <end position="104"/>
    </location>
</feature>
<dbReference type="PIRSF" id="PIRSF006066">
    <property type="entry name" value="HI0050"/>
    <property type="match status" value="1"/>
</dbReference>
<keyword evidence="6 7" id="KW-0472">Membrane</keyword>
<dbReference type="EMBL" id="UETB01000016">
    <property type="protein sequence ID" value="SSA46353.1"/>
    <property type="molecule type" value="Genomic_DNA"/>
</dbReference>
<dbReference type="PANTHER" id="PTHR33362">
    <property type="entry name" value="SIALIC ACID TRAP TRANSPORTER PERMEASE PROTEIN SIAT-RELATED"/>
    <property type="match status" value="1"/>
</dbReference>
<dbReference type="GO" id="GO:0022857">
    <property type="term" value="F:transmembrane transporter activity"/>
    <property type="evidence" value="ECO:0007669"/>
    <property type="project" value="TreeGrafter"/>
</dbReference>
<sequence length="427" mass="44495">MDTGLVALILLGLFVTFIVLRVPIAFALLLACLPFFLVDPRADQALLAQQVYSGIDSFVLLAVPFFILAAAIMNASQVTDRLIVLAQALVGWVRGGLGITNVVASMGFGGVSGSSNADVAGLGSVLIPQMERRGYPVGYAVGVTAASAVIGSVIPPSIQMVVWGSLSGTSIGALFLAGVVPGVLIGGGMMTVAYLVARRNDFPREERPPFREVLVALRDSLLALGIIVLVLGGILGGFVTATEAAVIAVLYALFLGMVVYRTISWRDLPAILRESALFAVLPLFALAAAGALAHLMAYYRIPLVLQSVVEGVPAWALLWVVAIVFLVVGIFLDALPAMAIMIPVLAPAVTAAGLDPVHYGVVAVMSLAMGLITPPYGLSLLLAARIGNIPIHRAVPATVPFALVILVTIALVVLVPQVALWLPSLTE</sequence>
<dbReference type="InterPro" id="IPR004681">
    <property type="entry name" value="TRAP_DctM"/>
</dbReference>
<dbReference type="NCBIfam" id="TIGR00786">
    <property type="entry name" value="dctM"/>
    <property type="match status" value="1"/>
</dbReference>
<evidence type="ECO:0000256" key="2">
    <source>
        <dbReference type="ARBA" id="ARBA00022475"/>
    </source>
</evidence>
<keyword evidence="4 7" id="KW-0812">Transmembrane</keyword>
<feature type="domain" description="TRAP C4-dicarboxylate transport system permease DctM subunit" evidence="8">
    <location>
        <begin position="11"/>
        <end position="417"/>
    </location>
</feature>
<comment type="subcellular location">
    <subcellularLocation>
        <location evidence="1">Cell inner membrane</location>
        <topology evidence="1">Multi-pass membrane protein</topology>
    </subcellularLocation>
</comment>